<accession>A0ABR7TR25</accession>
<dbReference type="PANTHER" id="PTHR33446:SF2">
    <property type="entry name" value="PROTEIN TONB"/>
    <property type="match status" value="1"/>
</dbReference>
<dbReference type="NCBIfam" id="TIGR01352">
    <property type="entry name" value="tonB_Cterm"/>
    <property type="match status" value="2"/>
</dbReference>
<evidence type="ECO:0000256" key="4">
    <source>
        <dbReference type="ARBA" id="ARBA00022475"/>
    </source>
</evidence>
<dbReference type="Pfam" id="PF03544">
    <property type="entry name" value="TonB_C"/>
    <property type="match status" value="2"/>
</dbReference>
<protein>
    <submittedName>
        <fullName evidence="12">M56 family metallopeptidase</fullName>
    </submittedName>
</protein>
<keyword evidence="9 10" id="KW-0472">Membrane</keyword>
<dbReference type="Gene3D" id="3.30.1150.10">
    <property type="match status" value="2"/>
</dbReference>
<evidence type="ECO:0000259" key="11">
    <source>
        <dbReference type="PROSITE" id="PS52015"/>
    </source>
</evidence>
<comment type="similarity">
    <text evidence="2">Belongs to the TonB family.</text>
</comment>
<dbReference type="InterPro" id="IPR051045">
    <property type="entry name" value="TonB-dependent_transducer"/>
</dbReference>
<dbReference type="PANTHER" id="PTHR33446">
    <property type="entry name" value="PROTEIN TONB-RELATED"/>
    <property type="match status" value="1"/>
</dbReference>
<comment type="subcellular location">
    <subcellularLocation>
        <location evidence="1">Cell inner membrane</location>
        <topology evidence="1">Single-pass membrane protein</topology>
        <orientation evidence="1">Periplasmic side</orientation>
    </subcellularLocation>
</comment>
<feature type="domain" description="TonB C-terminal" evidence="11">
    <location>
        <begin position="485"/>
        <end position="576"/>
    </location>
</feature>
<dbReference type="EMBL" id="JACVFC010000002">
    <property type="protein sequence ID" value="MBC9932445.1"/>
    <property type="molecule type" value="Genomic_DNA"/>
</dbReference>
<dbReference type="CDD" id="cd07341">
    <property type="entry name" value="M56_BlaR1_MecR1_like"/>
    <property type="match status" value="1"/>
</dbReference>
<organism evidence="12 13">
    <name type="scientific">Chitinophaga qingshengii</name>
    <dbReference type="NCBI Taxonomy" id="1569794"/>
    <lineage>
        <taxon>Bacteria</taxon>
        <taxon>Pseudomonadati</taxon>
        <taxon>Bacteroidota</taxon>
        <taxon>Chitinophagia</taxon>
        <taxon>Chitinophagales</taxon>
        <taxon>Chitinophagaceae</taxon>
        <taxon>Chitinophaga</taxon>
    </lineage>
</organism>
<dbReference type="PROSITE" id="PS52015">
    <property type="entry name" value="TONB_CTD"/>
    <property type="match status" value="2"/>
</dbReference>
<dbReference type="SUPFAM" id="SSF74653">
    <property type="entry name" value="TolA/TonB C-terminal domain"/>
    <property type="match status" value="2"/>
</dbReference>
<evidence type="ECO:0000313" key="13">
    <source>
        <dbReference type="Proteomes" id="UP000659124"/>
    </source>
</evidence>
<feature type="transmembrane region" description="Helical" evidence="10">
    <location>
        <begin position="36"/>
        <end position="55"/>
    </location>
</feature>
<dbReference type="InterPro" id="IPR037682">
    <property type="entry name" value="TonB_C"/>
</dbReference>
<gene>
    <name evidence="12" type="ORF">ICL07_18820</name>
</gene>
<name>A0ABR7TR25_9BACT</name>
<feature type="domain" description="TonB C-terminal" evidence="11">
    <location>
        <begin position="352"/>
        <end position="449"/>
    </location>
</feature>
<feature type="transmembrane region" description="Helical" evidence="10">
    <location>
        <begin position="89"/>
        <end position="111"/>
    </location>
</feature>
<dbReference type="RefSeq" id="WP_188089562.1">
    <property type="nucleotide sequence ID" value="NZ_JACVFC010000002.1"/>
</dbReference>
<keyword evidence="7" id="KW-0653">Protein transport</keyword>
<keyword evidence="4" id="KW-1003">Cell membrane</keyword>
<feature type="transmembrane region" description="Helical" evidence="10">
    <location>
        <begin position="6"/>
        <end position="24"/>
    </location>
</feature>
<evidence type="ECO:0000256" key="8">
    <source>
        <dbReference type="ARBA" id="ARBA00022989"/>
    </source>
</evidence>
<sequence>MTPLIYLEKVVLCSALLYGYYHLALRNNRFHQWNRYYLVLITLVSLGVPLLKIPLPGGQDAPSAVYAYTSKIVVLRETVVAPAAQPSDYLRISITVIYALVVLFAIYRLLAGIFSIRRLIRHSHVQDIPPFRFARNPEVKAPFSFFRYIFWDMESSLDTPQNKQVLKHELVHLQEKHSLDKMLLEVITAFCWINPFFHLIKRELALVHEFIADKKAAGDEVAGYAENILRSAFDSPQFSITNEFFHPPIKRRILMLTQFRQPRFSYLRRILVLPLAATIFCSLAFVVDQRPAAIRALVPTGILPAAPSGNTVAAEAPVVVADTTPSKRKQEDARVVYVDNTSNLTVHPSFPGGQEELARFLTKNILYPKPAQEKGISGLVKVHFVVEPDGSITGISTINDQLGGGLEEEAIRIIKIMPRWKPGESNGKKVPVDYILPIRFTVQEMNPVVVTTSNKVQFSPPPAPAGNSSNEEIFTFVEHPPTFVGGEEELAKYLSKNIRYPKDAVEHKATGTIFVQFVVDKEGHIQQARTVGSKKGYGLEEEALRVVKEMPEWNAGVQNGRKVNVQFNLPIRFTMQ</sequence>
<dbReference type="InterPro" id="IPR006260">
    <property type="entry name" value="TonB/TolA_C"/>
</dbReference>
<dbReference type="InterPro" id="IPR008756">
    <property type="entry name" value="Peptidase_M56"/>
</dbReference>
<keyword evidence="6 10" id="KW-0812">Transmembrane</keyword>
<keyword evidence="13" id="KW-1185">Reference proteome</keyword>
<evidence type="ECO:0000256" key="6">
    <source>
        <dbReference type="ARBA" id="ARBA00022692"/>
    </source>
</evidence>
<dbReference type="Proteomes" id="UP000659124">
    <property type="component" value="Unassembled WGS sequence"/>
</dbReference>
<keyword evidence="5" id="KW-0997">Cell inner membrane</keyword>
<evidence type="ECO:0000256" key="9">
    <source>
        <dbReference type="ARBA" id="ARBA00023136"/>
    </source>
</evidence>
<evidence type="ECO:0000256" key="5">
    <source>
        <dbReference type="ARBA" id="ARBA00022519"/>
    </source>
</evidence>
<evidence type="ECO:0000256" key="10">
    <source>
        <dbReference type="SAM" id="Phobius"/>
    </source>
</evidence>
<evidence type="ECO:0000313" key="12">
    <source>
        <dbReference type="EMBL" id="MBC9932445.1"/>
    </source>
</evidence>
<keyword evidence="8 10" id="KW-1133">Transmembrane helix</keyword>
<evidence type="ECO:0000256" key="1">
    <source>
        <dbReference type="ARBA" id="ARBA00004383"/>
    </source>
</evidence>
<proteinExistence type="inferred from homology"/>
<dbReference type="Pfam" id="PF05569">
    <property type="entry name" value="Peptidase_M56"/>
    <property type="match status" value="1"/>
</dbReference>
<evidence type="ECO:0000256" key="2">
    <source>
        <dbReference type="ARBA" id="ARBA00006555"/>
    </source>
</evidence>
<evidence type="ECO:0000256" key="3">
    <source>
        <dbReference type="ARBA" id="ARBA00022448"/>
    </source>
</evidence>
<evidence type="ECO:0000256" key="7">
    <source>
        <dbReference type="ARBA" id="ARBA00022927"/>
    </source>
</evidence>
<comment type="caution">
    <text evidence="12">The sequence shown here is derived from an EMBL/GenBank/DDBJ whole genome shotgun (WGS) entry which is preliminary data.</text>
</comment>
<keyword evidence="3" id="KW-0813">Transport</keyword>
<reference evidence="12 13" key="1">
    <citation type="submission" date="2020-09" db="EMBL/GenBank/DDBJ databases">
        <title>Genome sequences of type strains of Chitinophaga qingshengii and Chitinophaga varians.</title>
        <authorList>
            <person name="Kittiwongwattana C."/>
        </authorList>
    </citation>
    <scope>NUCLEOTIDE SEQUENCE [LARGE SCALE GENOMIC DNA]</scope>
    <source>
        <strain evidence="12 13">JCM 30026</strain>
    </source>
</reference>
<feature type="transmembrane region" description="Helical" evidence="10">
    <location>
        <begin position="270"/>
        <end position="287"/>
    </location>
</feature>